<dbReference type="InterPro" id="IPR050951">
    <property type="entry name" value="Retrovirus_Pol_polyprotein"/>
</dbReference>
<dbReference type="Gene3D" id="3.30.420.10">
    <property type="entry name" value="Ribonuclease H-like superfamily/Ribonuclease H"/>
    <property type="match status" value="1"/>
</dbReference>
<reference evidence="2 3" key="1">
    <citation type="journal article" date="2022" name="G3 (Bethesda)">
        <title>Whole-genome sequence and methylome profiling of the almond [Prunus dulcis (Mill.) D.A. Webb] cultivar 'Nonpareil'.</title>
        <authorList>
            <person name="D'Amico-Willman K.M."/>
            <person name="Ouma W.Z."/>
            <person name="Meulia T."/>
            <person name="Sideli G.M."/>
            <person name="Gradziel T.M."/>
            <person name="Fresnedo-Ramirez J."/>
        </authorList>
    </citation>
    <scope>NUCLEOTIDE SEQUENCE [LARGE SCALE GENOMIC DNA]</scope>
    <source>
        <strain evidence="2">Clone GOH B32 T37-40</strain>
    </source>
</reference>
<name>A0AAD4V326_PRUDU</name>
<organism evidence="2 3">
    <name type="scientific">Prunus dulcis</name>
    <name type="common">Almond</name>
    <name type="synonym">Amygdalus dulcis</name>
    <dbReference type="NCBI Taxonomy" id="3755"/>
    <lineage>
        <taxon>Eukaryota</taxon>
        <taxon>Viridiplantae</taxon>
        <taxon>Streptophyta</taxon>
        <taxon>Embryophyta</taxon>
        <taxon>Tracheophyta</taxon>
        <taxon>Spermatophyta</taxon>
        <taxon>Magnoliopsida</taxon>
        <taxon>eudicotyledons</taxon>
        <taxon>Gunneridae</taxon>
        <taxon>Pentapetalae</taxon>
        <taxon>rosids</taxon>
        <taxon>fabids</taxon>
        <taxon>Rosales</taxon>
        <taxon>Rosaceae</taxon>
        <taxon>Amygdaloideae</taxon>
        <taxon>Amygdaleae</taxon>
        <taxon>Prunus</taxon>
    </lineage>
</organism>
<feature type="domain" description="Integrase catalytic" evidence="1">
    <location>
        <begin position="1"/>
        <end position="92"/>
    </location>
</feature>
<dbReference type="InterPro" id="IPR036397">
    <property type="entry name" value="RNaseH_sf"/>
</dbReference>
<dbReference type="EMBL" id="JAJFAZ020000007">
    <property type="protein sequence ID" value="KAI5317570.1"/>
    <property type="molecule type" value="Genomic_DNA"/>
</dbReference>
<evidence type="ECO:0000313" key="2">
    <source>
        <dbReference type="EMBL" id="KAI5317570.1"/>
    </source>
</evidence>
<evidence type="ECO:0000313" key="3">
    <source>
        <dbReference type="Proteomes" id="UP001054821"/>
    </source>
</evidence>
<dbReference type="PANTHER" id="PTHR37984:SF5">
    <property type="entry name" value="PROTEIN NYNRIN-LIKE"/>
    <property type="match status" value="1"/>
</dbReference>
<dbReference type="Pfam" id="PF00665">
    <property type="entry name" value="rve"/>
    <property type="match status" value="1"/>
</dbReference>
<evidence type="ECO:0000259" key="1">
    <source>
        <dbReference type="PROSITE" id="PS50994"/>
    </source>
</evidence>
<dbReference type="GO" id="GO:0015074">
    <property type="term" value="P:DNA integration"/>
    <property type="evidence" value="ECO:0007669"/>
    <property type="project" value="InterPro"/>
</dbReference>
<dbReference type="InterPro" id="IPR012337">
    <property type="entry name" value="RNaseH-like_sf"/>
</dbReference>
<dbReference type="GO" id="GO:0003676">
    <property type="term" value="F:nucleic acid binding"/>
    <property type="evidence" value="ECO:0007669"/>
    <property type="project" value="InterPro"/>
</dbReference>
<dbReference type="PANTHER" id="PTHR37984">
    <property type="entry name" value="PROTEIN CBG26694"/>
    <property type="match status" value="1"/>
</dbReference>
<gene>
    <name evidence="2" type="ORF">L3X38_037277</name>
</gene>
<keyword evidence="3" id="KW-1185">Reference proteome</keyword>
<dbReference type="SUPFAM" id="SSF53098">
    <property type="entry name" value="Ribonuclease H-like"/>
    <property type="match status" value="1"/>
</dbReference>
<dbReference type="AlphaFoldDB" id="A0AAD4V326"/>
<sequence length="92" mass="10923">MMIVAIYYFTKWIEAEALSFTKEADVEQFIWRNVICRFGRPQSLVTDNGSQFIGKQITTFFAKYKIKQHLSTRGIHKEMDKPRHLTKSYWTA</sequence>
<comment type="caution">
    <text evidence="2">The sequence shown here is derived from an EMBL/GenBank/DDBJ whole genome shotgun (WGS) entry which is preliminary data.</text>
</comment>
<proteinExistence type="predicted"/>
<dbReference type="PROSITE" id="PS50994">
    <property type="entry name" value="INTEGRASE"/>
    <property type="match status" value="1"/>
</dbReference>
<dbReference type="InterPro" id="IPR001584">
    <property type="entry name" value="Integrase_cat-core"/>
</dbReference>
<dbReference type="Proteomes" id="UP001054821">
    <property type="component" value="Chromosome 7"/>
</dbReference>
<protein>
    <recommendedName>
        <fullName evidence="1">Integrase catalytic domain-containing protein</fullName>
    </recommendedName>
</protein>
<accession>A0AAD4V326</accession>